<evidence type="ECO:0000313" key="3">
    <source>
        <dbReference type="EMBL" id="KAG8186491.1"/>
    </source>
</evidence>
<dbReference type="EMBL" id="JAFNEN010000299">
    <property type="protein sequence ID" value="KAG8186491.1"/>
    <property type="molecule type" value="Genomic_DNA"/>
</dbReference>
<feature type="compositionally biased region" description="Low complexity" evidence="1">
    <location>
        <begin position="138"/>
        <end position="151"/>
    </location>
</feature>
<evidence type="ECO:0000256" key="2">
    <source>
        <dbReference type="SAM" id="SignalP"/>
    </source>
</evidence>
<organism evidence="3 4">
    <name type="scientific">Oedothorax gibbosus</name>
    <dbReference type="NCBI Taxonomy" id="931172"/>
    <lineage>
        <taxon>Eukaryota</taxon>
        <taxon>Metazoa</taxon>
        <taxon>Ecdysozoa</taxon>
        <taxon>Arthropoda</taxon>
        <taxon>Chelicerata</taxon>
        <taxon>Arachnida</taxon>
        <taxon>Araneae</taxon>
        <taxon>Araneomorphae</taxon>
        <taxon>Entelegynae</taxon>
        <taxon>Araneoidea</taxon>
        <taxon>Linyphiidae</taxon>
        <taxon>Erigoninae</taxon>
        <taxon>Oedothorax</taxon>
    </lineage>
</organism>
<proteinExistence type="predicted"/>
<feature type="signal peptide" evidence="2">
    <location>
        <begin position="1"/>
        <end position="21"/>
    </location>
</feature>
<keyword evidence="2" id="KW-0732">Signal</keyword>
<feature type="region of interest" description="Disordered" evidence="1">
    <location>
        <begin position="44"/>
        <end position="76"/>
    </location>
</feature>
<gene>
    <name evidence="3" type="ORF">JTE90_004821</name>
</gene>
<evidence type="ECO:0000313" key="4">
    <source>
        <dbReference type="Proteomes" id="UP000827092"/>
    </source>
</evidence>
<evidence type="ECO:0000256" key="1">
    <source>
        <dbReference type="SAM" id="MobiDB-lite"/>
    </source>
</evidence>
<accession>A0AAV6USE6</accession>
<dbReference type="AlphaFoldDB" id="A0AAV6USE6"/>
<comment type="caution">
    <text evidence="3">The sequence shown here is derived from an EMBL/GenBank/DDBJ whole genome shotgun (WGS) entry which is preliminary data.</text>
</comment>
<dbReference type="Proteomes" id="UP000827092">
    <property type="component" value="Unassembled WGS sequence"/>
</dbReference>
<feature type="region of interest" description="Disordered" evidence="1">
    <location>
        <begin position="138"/>
        <end position="183"/>
    </location>
</feature>
<sequence>MMWNQLIIFFLLGTSACLVLADEDTLTPSSADDSDEAETIEQVYKTASSEEVPEPIGMPKPPKPHHHKQKENVHSHRSPVYEVVSQPCYSYGCRGGYGQEAGYQPWPSRGNRFAPYPQAGYDPRRRGPYPPPEYYPDGYYGPREPDYGYGPKSRPVYPHTQGRYGNGGYGDYSQPNLGGRFLG</sequence>
<feature type="chain" id="PRO_5043372460" evidence="2">
    <location>
        <begin position="22"/>
        <end position="183"/>
    </location>
</feature>
<reference evidence="3 4" key="1">
    <citation type="journal article" date="2022" name="Nat. Ecol. Evol.">
        <title>A masculinizing supergene underlies an exaggerated male reproductive morph in a spider.</title>
        <authorList>
            <person name="Hendrickx F."/>
            <person name="De Corte Z."/>
            <person name="Sonet G."/>
            <person name="Van Belleghem S.M."/>
            <person name="Kostlbacher S."/>
            <person name="Vangestel C."/>
        </authorList>
    </citation>
    <scope>NUCLEOTIDE SEQUENCE [LARGE SCALE GENOMIC DNA]</scope>
    <source>
        <strain evidence="3">W744_W776</strain>
    </source>
</reference>
<protein>
    <submittedName>
        <fullName evidence="3">Uncharacterized protein</fullName>
    </submittedName>
</protein>
<keyword evidence="4" id="KW-1185">Reference proteome</keyword>
<name>A0AAV6USE6_9ARAC</name>